<organism evidence="1 2">
    <name type="scientific">Mycena albidolilacea</name>
    <dbReference type="NCBI Taxonomy" id="1033008"/>
    <lineage>
        <taxon>Eukaryota</taxon>
        <taxon>Fungi</taxon>
        <taxon>Dikarya</taxon>
        <taxon>Basidiomycota</taxon>
        <taxon>Agaricomycotina</taxon>
        <taxon>Agaricomycetes</taxon>
        <taxon>Agaricomycetidae</taxon>
        <taxon>Agaricales</taxon>
        <taxon>Marasmiineae</taxon>
        <taxon>Mycenaceae</taxon>
        <taxon>Mycena</taxon>
    </lineage>
</organism>
<keyword evidence="2" id="KW-1185">Reference proteome</keyword>
<reference evidence="1" key="1">
    <citation type="submission" date="2023-03" db="EMBL/GenBank/DDBJ databases">
        <title>Massive genome expansion in bonnet fungi (Mycena s.s.) driven by repeated elements and novel gene families across ecological guilds.</title>
        <authorList>
            <consortium name="Lawrence Berkeley National Laboratory"/>
            <person name="Harder C.B."/>
            <person name="Miyauchi S."/>
            <person name="Viragh M."/>
            <person name="Kuo A."/>
            <person name="Thoen E."/>
            <person name="Andreopoulos B."/>
            <person name="Lu D."/>
            <person name="Skrede I."/>
            <person name="Drula E."/>
            <person name="Henrissat B."/>
            <person name="Morin E."/>
            <person name="Kohler A."/>
            <person name="Barry K."/>
            <person name="LaButti K."/>
            <person name="Morin E."/>
            <person name="Salamov A."/>
            <person name="Lipzen A."/>
            <person name="Mereny Z."/>
            <person name="Hegedus B."/>
            <person name="Baldrian P."/>
            <person name="Stursova M."/>
            <person name="Weitz H."/>
            <person name="Taylor A."/>
            <person name="Grigoriev I.V."/>
            <person name="Nagy L.G."/>
            <person name="Martin F."/>
            <person name="Kauserud H."/>
        </authorList>
    </citation>
    <scope>NUCLEOTIDE SEQUENCE</scope>
    <source>
        <strain evidence="1">CBHHK002</strain>
    </source>
</reference>
<dbReference type="Proteomes" id="UP001218218">
    <property type="component" value="Unassembled WGS sequence"/>
</dbReference>
<accession>A0AAD7A1H0</accession>
<evidence type="ECO:0000313" key="1">
    <source>
        <dbReference type="EMBL" id="KAJ7347586.1"/>
    </source>
</evidence>
<comment type="caution">
    <text evidence="1">The sequence shown here is derived from an EMBL/GenBank/DDBJ whole genome shotgun (WGS) entry which is preliminary data.</text>
</comment>
<name>A0AAD7A1H0_9AGAR</name>
<dbReference type="EMBL" id="JARIHO010000019">
    <property type="protein sequence ID" value="KAJ7347586.1"/>
    <property type="molecule type" value="Genomic_DNA"/>
</dbReference>
<dbReference type="AlphaFoldDB" id="A0AAD7A1H0"/>
<gene>
    <name evidence="1" type="ORF">DFH08DRAFT_779756</name>
</gene>
<proteinExistence type="predicted"/>
<protein>
    <submittedName>
        <fullName evidence="1">Uncharacterized protein</fullName>
    </submittedName>
</protein>
<sequence>MSKTSSQPLLVNVSPSAGLPPYQTYPTTYQTINIPVSLHIEVQPPRPRPSLARRFFIAFSVAVSIWVIIASVHHHGHGSGWYGRDDWDVPANMILEQCVRGGASSNSSHAIFEIPLNSDTVLLLSRYRSSSFFGAGSSVSGSLGITTSPRLNNTAKISVHSLHGADTKACLVTGPDGETGVGLFSKGAWFSPGRGTSFVKINVLLPRPKTPLELNGIVANLPNFSFDVGNLKDSVHFGSATFTTSNSPVNVKSLTADRARLHSSNGQITVDSLISPDLTVQTSNSGISGTFNTSGTLKITTSNAPIKANVNLESNDKNRPTEVHMCTSNHRLDVKVILVTDARAGGDFVVTGTTSNGPLAIAVPGSPADSTLSLTARTSNKPADVRLHGAYQGAFGVSTSNFKPEVKRVDEEGDGRHVEYEGVGGGRRGGHGAIKGWVYEKDRNRELGNVTVRTSNAAAVLWV</sequence>
<evidence type="ECO:0000313" key="2">
    <source>
        <dbReference type="Proteomes" id="UP001218218"/>
    </source>
</evidence>